<reference evidence="5 6" key="1">
    <citation type="submission" date="2019-09" db="EMBL/GenBank/DDBJ databases">
        <title>Bird 10,000 Genomes (B10K) Project - Family phase.</title>
        <authorList>
            <person name="Zhang G."/>
        </authorList>
    </citation>
    <scope>NUCLEOTIDE SEQUENCE [LARGE SCALE GENOMIC DNA]</scope>
    <source>
        <strain evidence="5">B10K-DU-002-47</strain>
        <tissue evidence="5">Muscle</tissue>
    </source>
</reference>
<keyword evidence="3" id="KW-0964">Secreted</keyword>
<gene>
    <name evidence="5" type="primary">Msmb_1</name>
    <name evidence="5" type="ORF">THIORB_R00496</name>
</gene>
<sequence length="76" mass="8587">CLDSNGEVHKFGSWKTEDCHNCFCDRSGIQCCSSFVSPSGYDEEKCESIFNKETCTYKVVEKDDHSKECPVHGWVG</sequence>
<keyword evidence="6" id="KW-1185">Reference proteome</keyword>
<protein>
    <submittedName>
        <fullName evidence="5">MSMB protein</fullName>
    </submittedName>
</protein>
<organism evidence="5 6">
    <name type="scientific">Thinocorus orbignyianus</name>
    <dbReference type="NCBI Taxonomy" id="161742"/>
    <lineage>
        <taxon>Eukaryota</taxon>
        <taxon>Metazoa</taxon>
        <taxon>Chordata</taxon>
        <taxon>Craniata</taxon>
        <taxon>Vertebrata</taxon>
        <taxon>Euteleostomi</taxon>
        <taxon>Archelosauria</taxon>
        <taxon>Archosauria</taxon>
        <taxon>Dinosauria</taxon>
        <taxon>Saurischia</taxon>
        <taxon>Theropoda</taxon>
        <taxon>Coelurosauria</taxon>
        <taxon>Aves</taxon>
        <taxon>Neognathae</taxon>
        <taxon>Neoaves</taxon>
        <taxon>Aequornithes</taxon>
        <taxon>Ciconiiformes</taxon>
        <taxon>Thinocoridae</taxon>
        <taxon>Thinocorus</taxon>
    </lineage>
</organism>
<dbReference type="OrthoDB" id="6076852at2759"/>
<evidence type="ECO:0000313" key="5">
    <source>
        <dbReference type="EMBL" id="NXP13989.1"/>
    </source>
</evidence>
<evidence type="ECO:0000256" key="4">
    <source>
        <dbReference type="ARBA" id="ARBA00023157"/>
    </source>
</evidence>
<dbReference type="EMBL" id="VXBW01007297">
    <property type="protein sequence ID" value="NXP13989.1"/>
    <property type="molecule type" value="Genomic_DNA"/>
</dbReference>
<dbReference type="InterPro" id="IPR008735">
    <property type="entry name" value="PSP94"/>
</dbReference>
<dbReference type="Gene3D" id="2.10.70.10">
    <property type="entry name" value="Complement Module, domain 1"/>
    <property type="match status" value="1"/>
</dbReference>
<dbReference type="Gene3D" id="2.20.25.590">
    <property type="match status" value="1"/>
</dbReference>
<dbReference type="AlphaFoldDB" id="A0A7L1XYB8"/>
<proteinExistence type="inferred from homology"/>
<evidence type="ECO:0000256" key="1">
    <source>
        <dbReference type="ARBA" id="ARBA00004613"/>
    </source>
</evidence>
<keyword evidence="4" id="KW-1015">Disulfide bond</keyword>
<feature type="non-terminal residue" evidence="5">
    <location>
        <position position="1"/>
    </location>
</feature>
<evidence type="ECO:0000313" key="6">
    <source>
        <dbReference type="Proteomes" id="UP000565698"/>
    </source>
</evidence>
<dbReference type="PANTHER" id="PTHR10500">
    <property type="entry name" value="BETA-MICROSEMINOPROTEIN"/>
    <property type="match status" value="1"/>
</dbReference>
<dbReference type="Pfam" id="PF05825">
    <property type="entry name" value="PSP94"/>
    <property type="match status" value="1"/>
</dbReference>
<comment type="similarity">
    <text evidence="2">Belongs to the beta-microseminoprotein family.</text>
</comment>
<accession>A0A7L1XYB8</accession>
<feature type="non-terminal residue" evidence="5">
    <location>
        <position position="76"/>
    </location>
</feature>
<dbReference type="GO" id="GO:0005576">
    <property type="term" value="C:extracellular region"/>
    <property type="evidence" value="ECO:0007669"/>
    <property type="project" value="UniProtKB-SubCell"/>
</dbReference>
<dbReference type="Proteomes" id="UP000565698">
    <property type="component" value="Unassembled WGS sequence"/>
</dbReference>
<name>A0A7L1XYB8_9AVES</name>
<dbReference type="PANTHER" id="PTHR10500:SF7">
    <property type="entry name" value="BETA-MICROSEMINOPROTEIN"/>
    <property type="match status" value="1"/>
</dbReference>
<evidence type="ECO:0000256" key="2">
    <source>
        <dbReference type="ARBA" id="ARBA00010352"/>
    </source>
</evidence>
<comment type="caution">
    <text evidence="5">The sequence shown here is derived from an EMBL/GenBank/DDBJ whole genome shotgun (WGS) entry which is preliminary data.</text>
</comment>
<comment type="subcellular location">
    <subcellularLocation>
        <location evidence="1">Secreted</location>
    </subcellularLocation>
</comment>
<evidence type="ECO:0000256" key="3">
    <source>
        <dbReference type="ARBA" id="ARBA00022525"/>
    </source>
</evidence>